<name>A0A1Y5HRV6_OLEAN</name>
<accession>A0A1Y5HRV6</accession>
<dbReference type="AlphaFoldDB" id="A0A1Y5HRV6"/>
<dbReference type="GO" id="GO:0043565">
    <property type="term" value="F:sequence-specific DNA binding"/>
    <property type="evidence" value="ECO:0007669"/>
    <property type="project" value="TreeGrafter"/>
</dbReference>
<dbReference type="InterPro" id="IPR058163">
    <property type="entry name" value="LysR-type_TF_proteobact-type"/>
</dbReference>
<evidence type="ECO:0000259" key="2">
    <source>
        <dbReference type="Pfam" id="PF03466"/>
    </source>
</evidence>
<gene>
    <name evidence="3" type="ORF">A9R00_07995</name>
</gene>
<dbReference type="Gene3D" id="3.40.190.290">
    <property type="match status" value="1"/>
</dbReference>
<feature type="domain" description="LysR substrate-binding" evidence="2">
    <location>
        <begin position="37"/>
        <end position="192"/>
    </location>
</feature>
<dbReference type="SUPFAM" id="SSF53850">
    <property type="entry name" value="Periplasmic binding protein-like II"/>
    <property type="match status" value="1"/>
</dbReference>
<dbReference type="Proteomes" id="UP000227088">
    <property type="component" value="Unassembled WGS sequence"/>
</dbReference>
<feature type="non-terminal residue" evidence="3">
    <location>
        <position position="1"/>
    </location>
</feature>
<comment type="similarity">
    <text evidence="1">Belongs to the LysR transcriptional regulatory family.</text>
</comment>
<protein>
    <recommendedName>
        <fullName evidence="2">LysR substrate-binding domain-containing protein</fullName>
    </recommendedName>
</protein>
<dbReference type="InterPro" id="IPR005119">
    <property type="entry name" value="LysR_subst-bd"/>
</dbReference>
<dbReference type="EMBL" id="MABE01000449">
    <property type="protein sequence ID" value="OUS40051.1"/>
    <property type="molecule type" value="Genomic_DNA"/>
</dbReference>
<dbReference type="Pfam" id="PF03466">
    <property type="entry name" value="LysR_substrate"/>
    <property type="match status" value="1"/>
</dbReference>
<reference evidence="4" key="1">
    <citation type="journal article" date="2017" name="Proc. Natl. Acad. Sci. U.S.A.">
        <title>Simulation of Deepwater Horizon oil plume reveals substrate specialization within a complex community of hydrocarbon degraders.</title>
        <authorList>
            <person name="Hu P."/>
            <person name="Dubinsky E.A."/>
            <person name="Probst A.J."/>
            <person name="Wang J."/>
            <person name="Sieber C.M.K."/>
            <person name="Tom L.M."/>
            <person name="Gardinali P."/>
            <person name="Banfield J.F."/>
            <person name="Atlas R.M."/>
            <person name="Andersen G.L."/>
        </authorList>
    </citation>
    <scope>NUCLEOTIDE SEQUENCE [LARGE SCALE GENOMIC DNA]</scope>
</reference>
<dbReference type="GO" id="GO:0003700">
    <property type="term" value="F:DNA-binding transcription factor activity"/>
    <property type="evidence" value="ECO:0007669"/>
    <property type="project" value="TreeGrafter"/>
</dbReference>
<dbReference type="GO" id="GO:0006351">
    <property type="term" value="P:DNA-templated transcription"/>
    <property type="evidence" value="ECO:0007669"/>
    <property type="project" value="TreeGrafter"/>
</dbReference>
<comment type="caution">
    <text evidence="3">The sequence shown here is derived from an EMBL/GenBank/DDBJ whole genome shotgun (WGS) entry which is preliminary data.</text>
</comment>
<dbReference type="PANTHER" id="PTHR30537">
    <property type="entry name" value="HTH-TYPE TRANSCRIPTIONAL REGULATOR"/>
    <property type="match status" value="1"/>
</dbReference>
<evidence type="ECO:0000313" key="4">
    <source>
        <dbReference type="Proteomes" id="UP000227088"/>
    </source>
</evidence>
<sequence length="207" mass="22891">QRGYRLTDAGKIMVNELPGIYEEFNRLESLMGGVEQDISGNLRITTLVEFSPLLNPAIMKLRTDYPKLRIQLLSTEEVIPLASGAVHVSLRAGPEPLDPDLIARKIMSIDMSCYAADSYVAAHGLPLSPAEFNQHEWVMLSADKHRIANVKELSKLIDVEQVVYQSNHFLDIEAAVISGMGIGLMTNTVADNTAGVQKIDIETMINW</sequence>
<organism evidence="3 4">
    <name type="scientific">Oleispira antarctica</name>
    <dbReference type="NCBI Taxonomy" id="188908"/>
    <lineage>
        <taxon>Bacteria</taxon>
        <taxon>Pseudomonadati</taxon>
        <taxon>Pseudomonadota</taxon>
        <taxon>Gammaproteobacteria</taxon>
        <taxon>Oceanospirillales</taxon>
        <taxon>Oceanospirillaceae</taxon>
        <taxon>Oleispira</taxon>
    </lineage>
</organism>
<evidence type="ECO:0000313" key="3">
    <source>
        <dbReference type="EMBL" id="OUS40051.1"/>
    </source>
</evidence>
<proteinExistence type="inferred from homology"/>
<evidence type="ECO:0000256" key="1">
    <source>
        <dbReference type="ARBA" id="ARBA00009437"/>
    </source>
</evidence>
<dbReference type="PANTHER" id="PTHR30537:SF5">
    <property type="entry name" value="HTH-TYPE TRANSCRIPTIONAL ACTIVATOR TTDR-RELATED"/>
    <property type="match status" value="1"/>
</dbReference>